<evidence type="ECO:0008006" key="3">
    <source>
        <dbReference type="Google" id="ProtNLM"/>
    </source>
</evidence>
<accession>A0ABP1X685</accession>
<gene>
    <name evidence="1" type="ORF">BLIC_c00587</name>
</gene>
<protein>
    <recommendedName>
        <fullName evidence="3">Transposase</fullName>
    </recommendedName>
</protein>
<evidence type="ECO:0000313" key="1">
    <source>
        <dbReference type="EMBL" id="CEE99184.1"/>
    </source>
</evidence>
<dbReference type="Proteomes" id="UP000043107">
    <property type="component" value="Unassembled WGS sequence"/>
</dbReference>
<dbReference type="EMBL" id="CCWP01000015">
    <property type="protein sequence ID" value="CEE99184.1"/>
    <property type="molecule type" value="Genomic_DNA"/>
</dbReference>
<evidence type="ECO:0000313" key="2">
    <source>
        <dbReference type="Proteomes" id="UP000043107"/>
    </source>
</evidence>
<proteinExistence type="predicted"/>
<reference evidence="1 2" key="1">
    <citation type="submission" date="2014-09" db="EMBL/GenBank/DDBJ databases">
        <authorList>
            <person name="Bertelli C."/>
        </authorList>
    </citation>
    <scope>NUCLEOTIDE SEQUENCE [LARGE SCALE GENOMIC DNA]</scope>
    <source>
        <strain evidence="1 2">BIC1401111250</strain>
    </source>
</reference>
<organism evidence="1 2">
    <name type="scientific">Bifidobacterium longum subsp. infantis</name>
    <dbReference type="NCBI Taxonomy" id="1682"/>
    <lineage>
        <taxon>Bacteria</taxon>
        <taxon>Bacillati</taxon>
        <taxon>Actinomycetota</taxon>
        <taxon>Actinomycetes</taxon>
        <taxon>Bifidobacteriales</taxon>
        <taxon>Bifidobacteriaceae</taxon>
        <taxon>Bifidobacterium</taxon>
    </lineage>
</organism>
<sequence length="84" mass="9439">MSLKQIGILLEKPPELCEVYLVPTICPKCLPTKCKRFLRVFHPASFKVMLQPKTLSNLLHTCLQIALGLIVKTRPYSGGLFSII</sequence>
<name>A0ABP1X685_BIFLI</name>
<comment type="caution">
    <text evidence="1">The sequence shown here is derived from an EMBL/GenBank/DDBJ whole genome shotgun (WGS) entry which is preliminary data.</text>
</comment>
<keyword evidence="2" id="KW-1185">Reference proteome</keyword>